<dbReference type="EMBL" id="SMOL01000157">
    <property type="protein sequence ID" value="KAB2626555.1"/>
    <property type="molecule type" value="Genomic_DNA"/>
</dbReference>
<evidence type="ECO:0000313" key="2">
    <source>
        <dbReference type="EMBL" id="KAB2626555.1"/>
    </source>
</evidence>
<dbReference type="PANTHER" id="PTHR47481:SF22">
    <property type="entry name" value="RETROTRANSPOSON GAG DOMAIN-CONTAINING PROTEIN"/>
    <property type="match status" value="1"/>
</dbReference>
<gene>
    <name evidence="2" type="ORF">D8674_020173</name>
</gene>
<dbReference type="Proteomes" id="UP000327157">
    <property type="component" value="Chromosome 2"/>
</dbReference>
<feature type="compositionally biased region" description="Low complexity" evidence="1">
    <location>
        <begin position="104"/>
        <end position="114"/>
    </location>
</feature>
<dbReference type="AlphaFoldDB" id="A0A5N5HFC9"/>
<proteinExistence type="predicted"/>
<keyword evidence="3" id="KW-1185">Reference proteome</keyword>
<sequence>MLRLKGIKDQLIYAGENISDNDYIIAVLSGLPTNFEVIKTVILARDSTMSLKDFRAHLLGVEASIELRMQSLSNSMSAMYVQGNGASSSRFQGGHQNYEHEESSNSQGYNNGSNFQGGSGEQWEQISTKRRGHTTPNCYHRADNNGQYSGFMTYQISGKKGHIALECYHKNNFSYQGNPSAPSLIALSAQTNMRQSNTNVVNDNGFNAVKTWILDTGATYYITANAINLNQAAPCNEDEKIIIGNGKGLIVEHWFLSHYYFFKPLFNIEKYFTCANDNCQLIIC</sequence>
<reference evidence="2 3" key="1">
    <citation type="submission" date="2019-09" db="EMBL/GenBank/DDBJ databases">
        <authorList>
            <person name="Ou C."/>
        </authorList>
    </citation>
    <scope>NUCLEOTIDE SEQUENCE [LARGE SCALE GENOMIC DNA]</scope>
    <source>
        <strain evidence="2">S2</strain>
        <tissue evidence="2">Leaf</tissue>
    </source>
</reference>
<reference evidence="3" key="2">
    <citation type="submission" date="2019-10" db="EMBL/GenBank/DDBJ databases">
        <title>A de novo genome assembly of a pear dwarfing rootstock.</title>
        <authorList>
            <person name="Wang F."/>
            <person name="Wang J."/>
            <person name="Li S."/>
            <person name="Zhang Y."/>
            <person name="Fang M."/>
            <person name="Ma L."/>
            <person name="Zhao Y."/>
            <person name="Jiang S."/>
        </authorList>
    </citation>
    <scope>NUCLEOTIDE SEQUENCE [LARGE SCALE GENOMIC DNA]</scope>
</reference>
<evidence type="ECO:0000313" key="3">
    <source>
        <dbReference type="Proteomes" id="UP000327157"/>
    </source>
</evidence>
<comment type="caution">
    <text evidence="2">The sequence shown here is derived from an EMBL/GenBank/DDBJ whole genome shotgun (WGS) entry which is preliminary data.</text>
</comment>
<name>A0A5N5HFC9_9ROSA</name>
<reference evidence="2 3" key="3">
    <citation type="submission" date="2019-11" db="EMBL/GenBank/DDBJ databases">
        <title>A de novo genome assembly of a pear dwarfing rootstock.</title>
        <authorList>
            <person name="Wang F."/>
            <person name="Wang J."/>
            <person name="Li S."/>
            <person name="Zhang Y."/>
            <person name="Fang M."/>
            <person name="Ma L."/>
            <person name="Zhao Y."/>
            <person name="Jiang S."/>
        </authorList>
    </citation>
    <scope>NUCLEOTIDE SEQUENCE [LARGE SCALE GENOMIC DNA]</scope>
    <source>
        <strain evidence="2">S2</strain>
        <tissue evidence="2">Leaf</tissue>
    </source>
</reference>
<organism evidence="2 3">
    <name type="scientific">Pyrus ussuriensis x Pyrus communis</name>
    <dbReference type="NCBI Taxonomy" id="2448454"/>
    <lineage>
        <taxon>Eukaryota</taxon>
        <taxon>Viridiplantae</taxon>
        <taxon>Streptophyta</taxon>
        <taxon>Embryophyta</taxon>
        <taxon>Tracheophyta</taxon>
        <taxon>Spermatophyta</taxon>
        <taxon>Magnoliopsida</taxon>
        <taxon>eudicotyledons</taxon>
        <taxon>Gunneridae</taxon>
        <taxon>Pentapetalae</taxon>
        <taxon>rosids</taxon>
        <taxon>fabids</taxon>
        <taxon>Rosales</taxon>
        <taxon>Rosaceae</taxon>
        <taxon>Amygdaloideae</taxon>
        <taxon>Maleae</taxon>
        <taxon>Pyrus</taxon>
    </lineage>
</organism>
<evidence type="ECO:0000256" key="1">
    <source>
        <dbReference type="SAM" id="MobiDB-lite"/>
    </source>
</evidence>
<dbReference type="PANTHER" id="PTHR47481">
    <property type="match status" value="1"/>
</dbReference>
<protein>
    <submittedName>
        <fullName evidence="2">Protein HASTY 1-like</fullName>
    </submittedName>
</protein>
<dbReference type="OrthoDB" id="1845088at2759"/>
<feature type="region of interest" description="Disordered" evidence="1">
    <location>
        <begin position="87"/>
        <end position="141"/>
    </location>
</feature>
<accession>A0A5N5HFC9</accession>